<keyword evidence="11" id="KW-1185">Reference proteome</keyword>
<keyword evidence="5 6" id="KW-0804">Transcription</keyword>
<dbReference type="CDD" id="cd06171">
    <property type="entry name" value="Sigma70_r4"/>
    <property type="match status" value="1"/>
</dbReference>
<dbReference type="GO" id="GO:0016987">
    <property type="term" value="F:sigma factor activity"/>
    <property type="evidence" value="ECO:0007669"/>
    <property type="project" value="UniProtKB-KW"/>
</dbReference>
<dbReference type="PROSITE" id="PS01063">
    <property type="entry name" value="SIGMA70_ECF"/>
    <property type="match status" value="1"/>
</dbReference>
<proteinExistence type="inferred from homology"/>
<keyword evidence="4 6" id="KW-0238">DNA-binding</keyword>
<dbReference type="SUPFAM" id="SSF88946">
    <property type="entry name" value="Sigma2 domain of RNA polymerase sigma factors"/>
    <property type="match status" value="1"/>
</dbReference>
<protein>
    <recommendedName>
        <fullName evidence="6">RNA polymerase sigma factor</fullName>
    </recommendedName>
</protein>
<evidence type="ECO:0000256" key="3">
    <source>
        <dbReference type="ARBA" id="ARBA00023082"/>
    </source>
</evidence>
<dbReference type="GO" id="GO:0006352">
    <property type="term" value="P:DNA-templated transcription initiation"/>
    <property type="evidence" value="ECO:0007669"/>
    <property type="project" value="InterPro"/>
</dbReference>
<dbReference type="SUPFAM" id="SSF88659">
    <property type="entry name" value="Sigma3 and sigma4 domains of RNA polymerase sigma factors"/>
    <property type="match status" value="1"/>
</dbReference>
<accession>A0A2A2GEA2</accession>
<name>A0A2A2GEA2_9BACT</name>
<dbReference type="Gene3D" id="1.10.10.10">
    <property type="entry name" value="Winged helix-like DNA-binding domain superfamily/Winged helix DNA-binding domain"/>
    <property type="match status" value="1"/>
</dbReference>
<dbReference type="InterPro" id="IPR013325">
    <property type="entry name" value="RNA_pol_sigma_r2"/>
</dbReference>
<evidence type="ECO:0000256" key="6">
    <source>
        <dbReference type="RuleBase" id="RU000716"/>
    </source>
</evidence>
<comment type="similarity">
    <text evidence="1 6">Belongs to the sigma-70 factor family. ECF subfamily.</text>
</comment>
<dbReference type="InterPro" id="IPR013324">
    <property type="entry name" value="RNA_pol_sigma_r3/r4-like"/>
</dbReference>
<dbReference type="InterPro" id="IPR036388">
    <property type="entry name" value="WH-like_DNA-bd_sf"/>
</dbReference>
<keyword evidence="2 6" id="KW-0805">Transcription regulation</keyword>
<dbReference type="Pfam" id="PF04542">
    <property type="entry name" value="Sigma70_r2"/>
    <property type="match status" value="1"/>
</dbReference>
<evidence type="ECO:0000256" key="5">
    <source>
        <dbReference type="ARBA" id="ARBA00023163"/>
    </source>
</evidence>
<dbReference type="AlphaFoldDB" id="A0A2A2GEA2"/>
<dbReference type="EMBL" id="NSKE01000001">
    <property type="protein sequence ID" value="PAU95540.1"/>
    <property type="molecule type" value="Genomic_DNA"/>
</dbReference>
<dbReference type="PANTHER" id="PTHR43133">
    <property type="entry name" value="RNA POLYMERASE ECF-TYPE SIGMA FACTO"/>
    <property type="match status" value="1"/>
</dbReference>
<dbReference type="Gene3D" id="1.10.1740.10">
    <property type="match status" value="1"/>
</dbReference>
<dbReference type="Pfam" id="PF08281">
    <property type="entry name" value="Sigma70_r4_2"/>
    <property type="match status" value="1"/>
</dbReference>
<evidence type="ECO:0000313" key="11">
    <source>
        <dbReference type="Proteomes" id="UP000218831"/>
    </source>
</evidence>
<dbReference type="InterPro" id="IPR013249">
    <property type="entry name" value="RNA_pol_sigma70_r4_t2"/>
</dbReference>
<evidence type="ECO:0000256" key="7">
    <source>
        <dbReference type="SAM" id="MobiDB-lite"/>
    </source>
</evidence>
<dbReference type="GO" id="GO:0003677">
    <property type="term" value="F:DNA binding"/>
    <property type="evidence" value="ECO:0007669"/>
    <property type="project" value="UniProtKB-KW"/>
</dbReference>
<dbReference type="PANTHER" id="PTHR43133:SF51">
    <property type="entry name" value="RNA POLYMERASE SIGMA FACTOR"/>
    <property type="match status" value="1"/>
</dbReference>
<evidence type="ECO:0000256" key="1">
    <source>
        <dbReference type="ARBA" id="ARBA00010641"/>
    </source>
</evidence>
<evidence type="ECO:0000259" key="9">
    <source>
        <dbReference type="Pfam" id="PF08281"/>
    </source>
</evidence>
<feature type="domain" description="RNA polymerase sigma-70 region 2" evidence="8">
    <location>
        <begin position="44"/>
        <end position="110"/>
    </location>
</feature>
<feature type="domain" description="RNA polymerase sigma factor 70 region 4 type 2" evidence="9">
    <location>
        <begin position="149"/>
        <end position="201"/>
    </location>
</feature>
<dbReference type="InterPro" id="IPR007627">
    <property type="entry name" value="RNA_pol_sigma70_r2"/>
</dbReference>
<evidence type="ECO:0000259" key="8">
    <source>
        <dbReference type="Pfam" id="PF04542"/>
    </source>
</evidence>
<dbReference type="InterPro" id="IPR014284">
    <property type="entry name" value="RNA_pol_sigma-70_dom"/>
</dbReference>
<dbReference type="NCBIfam" id="TIGR02937">
    <property type="entry name" value="sigma70-ECF"/>
    <property type="match status" value="1"/>
</dbReference>
<reference evidence="10 11" key="1">
    <citation type="submission" date="2017-08" db="EMBL/GenBank/DDBJ databases">
        <title>Aliifodinibius alkalisoli sp. nov., isolated from saline alkaline soil.</title>
        <authorList>
            <person name="Liu D."/>
            <person name="Zhang G."/>
        </authorList>
    </citation>
    <scope>NUCLEOTIDE SEQUENCE [LARGE SCALE GENOMIC DNA]</scope>
    <source>
        <strain evidence="10 11">WN023</strain>
    </source>
</reference>
<organism evidence="10 11">
    <name type="scientific">Fodinibius salipaludis</name>
    <dbReference type="NCBI Taxonomy" id="2032627"/>
    <lineage>
        <taxon>Bacteria</taxon>
        <taxon>Pseudomonadati</taxon>
        <taxon>Balneolota</taxon>
        <taxon>Balneolia</taxon>
        <taxon>Balneolales</taxon>
        <taxon>Balneolaceae</taxon>
        <taxon>Fodinibius</taxon>
    </lineage>
</organism>
<evidence type="ECO:0000256" key="4">
    <source>
        <dbReference type="ARBA" id="ARBA00023125"/>
    </source>
</evidence>
<feature type="region of interest" description="Disordered" evidence="7">
    <location>
        <begin position="1"/>
        <end position="28"/>
    </location>
</feature>
<evidence type="ECO:0000256" key="2">
    <source>
        <dbReference type="ARBA" id="ARBA00023015"/>
    </source>
</evidence>
<comment type="caution">
    <text evidence="10">The sequence shown here is derived from an EMBL/GenBank/DDBJ whole genome shotgun (WGS) entry which is preliminary data.</text>
</comment>
<evidence type="ECO:0000313" key="10">
    <source>
        <dbReference type="EMBL" id="PAU95540.1"/>
    </source>
</evidence>
<sequence>MSDSNATNSQTSDSTRENASESSLEDDVLVKKAKGGDEKAYKKLVDKYERALYFHILKMVKDREQVEDLVQEAFVKAFDNLNTYSTNYAFSTWLYRIATNNTIDYLRKKKLKTLSIDKPKKTRDGEMQMQLPDDSASTDRDIIKKQRKEIVQNAIEKLPEKYRKVIQLRHMEEKSYKEISDILDKPLGTVKAHIFRARELLYKALKDKRGRF</sequence>
<dbReference type="InterPro" id="IPR000838">
    <property type="entry name" value="RNA_pol_sigma70_ECF_CS"/>
</dbReference>
<feature type="compositionally biased region" description="Polar residues" evidence="7">
    <location>
        <begin position="1"/>
        <end position="13"/>
    </location>
</feature>
<dbReference type="InterPro" id="IPR039425">
    <property type="entry name" value="RNA_pol_sigma-70-like"/>
</dbReference>
<gene>
    <name evidence="10" type="ORF">CK503_00295</name>
</gene>
<dbReference type="RefSeq" id="WP_095604785.1">
    <property type="nucleotide sequence ID" value="NZ_NSKE01000001.1"/>
</dbReference>
<dbReference type="Proteomes" id="UP000218831">
    <property type="component" value="Unassembled WGS sequence"/>
</dbReference>
<keyword evidence="3 6" id="KW-0731">Sigma factor</keyword>
<dbReference type="OrthoDB" id="9785675at2"/>